<dbReference type="InterPro" id="IPR005708">
    <property type="entry name" value="Homogentis_dOase"/>
</dbReference>
<sequence length="68" mass="7514">MTGHGPDAATFNKASNADLSKPDVVTDTMAFMFESRAVIRPTSQALAAGHRQRGYQACWEGLRRNFTR</sequence>
<keyword evidence="3" id="KW-0479">Metal-binding</keyword>
<evidence type="ECO:0000313" key="5">
    <source>
        <dbReference type="EMBL" id="KGO99336.1"/>
    </source>
</evidence>
<dbReference type="GO" id="GO:0004411">
    <property type="term" value="F:homogentisate 1,2-dioxygenase activity"/>
    <property type="evidence" value="ECO:0007669"/>
    <property type="project" value="InterPro"/>
</dbReference>
<dbReference type="Gene3D" id="2.60.120.10">
    <property type="entry name" value="Jelly Rolls"/>
    <property type="match status" value="1"/>
</dbReference>
<dbReference type="Proteomes" id="UP000030003">
    <property type="component" value="Unassembled WGS sequence"/>
</dbReference>
<dbReference type="GO" id="GO:0006570">
    <property type="term" value="P:tyrosine metabolic process"/>
    <property type="evidence" value="ECO:0007669"/>
    <property type="project" value="InterPro"/>
</dbReference>
<accession>A0A0A0MBX6</accession>
<reference evidence="5 6" key="1">
    <citation type="submission" date="2013-08" db="EMBL/GenBank/DDBJ databases">
        <title>Genomic analysis of Lysobacter defluvii.</title>
        <authorList>
            <person name="Wang Q."/>
            <person name="Wang G."/>
        </authorList>
    </citation>
    <scope>NUCLEOTIDE SEQUENCE [LARGE SCALE GENOMIC DNA]</scope>
    <source>
        <strain evidence="5 6">IMMIB APB-9</strain>
    </source>
</reference>
<feature type="domain" description="Homogentisate 1,2-dioxygenase C-terminal" evidence="4">
    <location>
        <begin position="1"/>
        <end position="66"/>
    </location>
</feature>
<comment type="cofactor">
    <cofactor evidence="1 3">
        <name>Fe cation</name>
        <dbReference type="ChEBI" id="CHEBI:24875"/>
    </cofactor>
</comment>
<protein>
    <recommendedName>
        <fullName evidence="4">Homogentisate 1,2-dioxygenase C-terminal domain-containing protein</fullName>
    </recommendedName>
</protein>
<dbReference type="InterPro" id="IPR046451">
    <property type="entry name" value="HgmA_C"/>
</dbReference>
<evidence type="ECO:0000259" key="4">
    <source>
        <dbReference type="Pfam" id="PF04209"/>
    </source>
</evidence>
<dbReference type="EMBL" id="AVBH01000021">
    <property type="protein sequence ID" value="KGO99336.1"/>
    <property type="molecule type" value="Genomic_DNA"/>
</dbReference>
<gene>
    <name evidence="5" type="ORF">N791_09480</name>
</gene>
<feature type="binding site" evidence="3">
    <location>
        <position position="4"/>
    </location>
    <ligand>
        <name>homogentisate</name>
        <dbReference type="ChEBI" id="CHEBI:16169"/>
    </ligand>
</feature>
<evidence type="ECO:0000256" key="1">
    <source>
        <dbReference type="ARBA" id="ARBA00001962"/>
    </source>
</evidence>
<dbReference type="SUPFAM" id="SSF51182">
    <property type="entry name" value="RmlC-like cupins"/>
    <property type="match status" value="1"/>
</dbReference>
<evidence type="ECO:0000256" key="3">
    <source>
        <dbReference type="PIRSR" id="PIRSR605708-2"/>
    </source>
</evidence>
<keyword evidence="6" id="KW-1185">Reference proteome</keyword>
<dbReference type="Pfam" id="PF04209">
    <property type="entry name" value="HgmA_C"/>
    <property type="match status" value="1"/>
</dbReference>
<dbReference type="InterPro" id="IPR011051">
    <property type="entry name" value="RmlC_Cupin_sf"/>
</dbReference>
<proteinExistence type="inferred from homology"/>
<dbReference type="PANTHER" id="PTHR11056">
    <property type="entry name" value="HOMOGENTISATE 1,2-DIOXYGENASE"/>
    <property type="match status" value="1"/>
</dbReference>
<name>A0A0A0MBX6_9GAMM</name>
<dbReference type="PANTHER" id="PTHR11056:SF0">
    <property type="entry name" value="HOMOGENTISATE 1,2-DIOXYGENASE"/>
    <property type="match status" value="1"/>
</dbReference>
<evidence type="ECO:0000313" key="6">
    <source>
        <dbReference type="Proteomes" id="UP000030003"/>
    </source>
</evidence>
<dbReference type="STRING" id="1385515.GCA_000423325_01308"/>
<dbReference type="eggNOG" id="COG3508">
    <property type="taxonomic scope" value="Bacteria"/>
</dbReference>
<comment type="similarity">
    <text evidence="2">Belongs to the homogentisate dioxygenase family.</text>
</comment>
<dbReference type="GO" id="GO:0006559">
    <property type="term" value="P:L-phenylalanine catabolic process"/>
    <property type="evidence" value="ECO:0007669"/>
    <property type="project" value="InterPro"/>
</dbReference>
<evidence type="ECO:0000256" key="2">
    <source>
        <dbReference type="ARBA" id="ARBA00007757"/>
    </source>
</evidence>
<keyword evidence="3" id="KW-0408">Iron</keyword>
<dbReference type="InterPro" id="IPR014710">
    <property type="entry name" value="RmlC-like_jellyroll"/>
</dbReference>
<dbReference type="AlphaFoldDB" id="A0A0A0MBX6"/>
<comment type="caution">
    <text evidence="5">The sequence shown here is derived from an EMBL/GenBank/DDBJ whole genome shotgun (WGS) entry which is preliminary data.</text>
</comment>
<dbReference type="GO" id="GO:0046872">
    <property type="term" value="F:metal ion binding"/>
    <property type="evidence" value="ECO:0007669"/>
    <property type="project" value="UniProtKB-KW"/>
</dbReference>
<feature type="binding site" evidence="3">
    <location>
        <position position="4"/>
    </location>
    <ligand>
        <name>Fe cation</name>
        <dbReference type="ChEBI" id="CHEBI:24875"/>
    </ligand>
</feature>
<dbReference type="GO" id="GO:0005737">
    <property type="term" value="C:cytoplasm"/>
    <property type="evidence" value="ECO:0007669"/>
    <property type="project" value="TreeGrafter"/>
</dbReference>
<organism evidence="5 6">
    <name type="scientific">Lysobacter defluvii IMMIB APB-9 = DSM 18482</name>
    <dbReference type="NCBI Taxonomy" id="1385515"/>
    <lineage>
        <taxon>Bacteria</taxon>
        <taxon>Pseudomonadati</taxon>
        <taxon>Pseudomonadota</taxon>
        <taxon>Gammaproteobacteria</taxon>
        <taxon>Lysobacterales</taxon>
        <taxon>Lysobacteraceae</taxon>
        <taxon>Novilysobacter</taxon>
    </lineage>
</organism>